<dbReference type="FunFam" id="1.25.40.10:FF:000679">
    <property type="entry name" value="Pentatricopeptide repeat-containing protein At5g03800"/>
    <property type="match status" value="1"/>
</dbReference>
<keyword evidence="2" id="KW-0677">Repeat</keyword>
<name>A0AAV8SQ33_9ROSI</name>
<dbReference type="Gene3D" id="1.25.40.10">
    <property type="entry name" value="Tetratricopeptide repeat domain"/>
    <property type="match status" value="6"/>
</dbReference>
<feature type="repeat" description="PPR" evidence="3">
    <location>
        <begin position="244"/>
        <end position="274"/>
    </location>
</feature>
<dbReference type="Pfam" id="PF01535">
    <property type="entry name" value="PPR"/>
    <property type="match status" value="8"/>
</dbReference>
<feature type="domain" description="DYW" evidence="4">
    <location>
        <begin position="799"/>
        <end position="891"/>
    </location>
</feature>
<dbReference type="EMBL" id="JAIWQS010000009">
    <property type="protein sequence ID" value="KAJ8754019.1"/>
    <property type="molecule type" value="Genomic_DNA"/>
</dbReference>
<dbReference type="PROSITE" id="PS51375">
    <property type="entry name" value="PPR"/>
    <property type="match status" value="6"/>
</dbReference>
<dbReference type="Proteomes" id="UP001159364">
    <property type="component" value="Linkage Group LG09"/>
</dbReference>
<dbReference type="Pfam" id="PF20431">
    <property type="entry name" value="E_motif"/>
    <property type="match status" value="1"/>
</dbReference>
<evidence type="ECO:0000259" key="4">
    <source>
        <dbReference type="Pfam" id="PF14432"/>
    </source>
</evidence>
<dbReference type="NCBIfam" id="TIGR00756">
    <property type="entry name" value="PPR"/>
    <property type="match status" value="5"/>
</dbReference>
<dbReference type="FunFam" id="1.25.40.10:FF:000073">
    <property type="entry name" value="Pentatricopeptide repeat-containing protein chloroplastic"/>
    <property type="match status" value="1"/>
</dbReference>
<evidence type="ECO:0000256" key="3">
    <source>
        <dbReference type="PROSITE-ProRule" id="PRU00708"/>
    </source>
</evidence>
<dbReference type="Pfam" id="PF14432">
    <property type="entry name" value="DYW_deaminase"/>
    <property type="match status" value="1"/>
</dbReference>
<dbReference type="FunFam" id="1.25.40.10:FF:002102">
    <property type="entry name" value="Pentatricopeptide repeat-containing protein103"/>
    <property type="match status" value="1"/>
</dbReference>
<dbReference type="InterPro" id="IPR002885">
    <property type="entry name" value="PPR_rpt"/>
</dbReference>
<organism evidence="5 6">
    <name type="scientific">Erythroxylum novogranatense</name>
    <dbReference type="NCBI Taxonomy" id="1862640"/>
    <lineage>
        <taxon>Eukaryota</taxon>
        <taxon>Viridiplantae</taxon>
        <taxon>Streptophyta</taxon>
        <taxon>Embryophyta</taxon>
        <taxon>Tracheophyta</taxon>
        <taxon>Spermatophyta</taxon>
        <taxon>Magnoliopsida</taxon>
        <taxon>eudicotyledons</taxon>
        <taxon>Gunneridae</taxon>
        <taxon>Pentapetalae</taxon>
        <taxon>rosids</taxon>
        <taxon>fabids</taxon>
        <taxon>Malpighiales</taxon>
        <taxon>Erythroxylaceae</taxon>
        <taxon>Erythroxylum</taxon>
    </lineage>
</organism>
<feature type="repeat" description="PPR" evidence="3">
    <location>
        <begin position="582"/>
        <end position="616"/>
    </location>
</feature>
<dbReference type="Pfam" id="PF20430">
    <property type="entry name" value="Eplus_motif"/>
    <property type="match status" value="1"/>
</dbReference>
<feature type="repeat" description="PPR" evidence="3">
    <location>
        <begin position="346"/>
        <end position="376"/>
    </location>
</feature>
<gene>
    <name evidence="5" type="ORF">K2173_001917</name>
</gene>
<proteinExistence type="inferred from homology"/>
<dbReference type="GO" id="GO:0008270">
    <property type="term" value="F:zinc ion binding"/>
    <property type="evidence" value="ECO:0007669"/>
    <property type="project" value="InterPro"/>
</dbReference>
<comment type="caution">
    <text evidence="5">The sequence shown here is derived from an EMBL/GenBank/DDBJ whole genome shotgun (WGS) entry which is preliminary data.</text>
</comment>
<dbReference type="Pfam" id="PF13041">
    <property type="entry name" value="PPR_2"/>
    <property type="match status" value="3"/>
</dbReference>
<feature type="repeat" description="PPR" evidence="3">
    <location>
        <begin position="143"/>
        <end position="177"/>
    </location>
</feature>
<dbReference type="InterPro" id="IPR046848">
    <property type="entry name" value="E_motif"/>
</dbReference>
<reference evidence="5 6" key="1">
    <citation type="submission" date="2021-09" db="EMBL/GenBank/DDBJ databases">
        <title>Genomic insights and catalytic innovation underlie evolution of tropane alkaloids biosynthesis.</title>
        <authorList>
            <person name="Wang Y.-J."/>
            <person name="Tian T."/>
            <person name="Huang J.-P."/>
            <person name="Huang S.-X."/>
        </authorList>
    </citation>
    <scope>NUCLEOTIDE SEQUENCE [LARGE SCALE GENOMIC DNA]</scope>
    <source>
        <strain evidence="5">KIB-2018</strain>
        <tissue evidence="5">Leaf</tissue>
    </source>
</reference>
<evidence type="ECO:0000313" key="5">
    <source>
        <dbReference type="EMBL" id="KAJ8754019.1"/>
    </source>
</evidence>
<evidence type="ECO:0000313" key="6">
    <source>
        <dbReference type="Proteomes" id="UP001159364"/>
    </source>
</evidence>
<dbReference type="InterPro" id="IPR046849">
    <property type="entry name" value="E2_motif"/>
</dbReference>
<dbReference type="InterPro" id="IPR032867">
    <property type="entry name" value="DYW_dom"/>
</dbReference>
<sequence length="891" mass="100337">MATVIQPPTTSVSHFPSKLPLRSFSLFKTKPHICYVHCPPVASSIFRPLISSHLSLSEHEIHKPAFTLDSFHDCQDTIDADDLLHWLRLSIKYADVELIRAVHALFHKLQHSTRVGNCLISAYLKMGFLVDAYGVFTGLHRPDVVSYTALISSLAKENRESEAVELFFRMRRACIEPNDYSFVGIVTACIRVLDFELGLQVHALALKMGFLDSVFVANTLMALYSNCGSLDYVVQLFDEMGHRDIASWNTLLSSFVKESLYDKALQLFRNLPQDDKFKIDHFTLSTLLTACTESPAVMDGRGIHGYSIRIGLEGNLSLSNAIIRFYTRCGSLKDVVAVFERMAMRDVVTWTEMMTAYLEFGCVDLAVEIFEKMPEINHVSYNALLDGFCRNGEGLKALNLFIEMAQEGIELSDSAFTSVLNACGLLARLDISRQIHGFVVKFGFMLNAIIEAALIDAYMRCGRMKDADKMFSSWPTDRDSSIIQTSMLCGYARNGMPDEAISLFHRSQHEGNMVLDEVALSSILGVCGTLGFLEMGKQLHCRAIKTELVADLGVGNSIVSMYSKCYNIIDAIRFFNRMPTHDIISWNALIAGHLLHRQGDEALAVWSRLKKADLQPDAVTFMLILSSYKHTSSNLVNECQVLFHSMKKVHNTEPSSEHFAALVSVLGSWGLLEEAEQLILNMPFEPEASVWRALLDSCRLHLNTNVGKRTAKRILAMEPQDPSTYVLVSNLYSASGRWHCSDIVRDNMREKGIKKHPCRSWAIHQNRVHSFFVRDKSHPQTKDIYSGLEILILECLKAGYEPDTSFVLHEVEEHQKKDFLFCHSAKLAATYALLMTRPGEPVQIFKNILLCGDCHTFLKYVTVVTGRDISVRDASGFHFFANGHCSCKDYW</sequence>
<keyword evidence="6" id="KW-1185">Reference proteome</keyword>
<dbReference type="PANTHER" id="PTHR47926">
    <property type="entry name" value="PENTATRICOPEPTIDE REPEAT-CONTAINING PROTEIN"/>
    <property type="match status" value="1"/>
</dbReference>
<dbReference type="AlphaFoldDB" id="A0AAV8SQ33"/>
<feature type="repeat" description="PPR" evidence="3">
    <location>
        <begin position="377"/>
        <end position="411"/>
    </location>
</feature>
<dbReference type="GO" id="GO:0009451">
    <property type="term" value="P:RNA modification"/>
    <property type="evidence" value="ECO:0007669"/>
    <property type="project" value="InterPro"/>
</dbReference>
<evidence type="ECO:0000256" key="1">
    <source>
        <dbReference type="ARBA" id="ARBA00006643"/>
    </source>
</evidence>
<protein>
    <recommendedName>
        <fullName evidence="4">DYW domain-containing protein</fullName>
    </recommendedName>
</protein>
<accession>A0AAV8SQ33</accession>
<dbReference type="GO" id="GO:0003723">
    <property type="term" value="F:RNA binding"/>
    <property type="evidence" value="ECO:0007669"/>
    <property type="project" value="InterPro"/>
</dbReference>
<comment type="similarity">
    <text evidence="1">Belongs to the PPR family. PCMP-H subfamily.</text>
</comment>
<feature type="repeat" description="PPR" evidence="3">
    <location>
        <begin position="480"/>
        <end position="514"/>
    </location>
</feature>
<evidence type="ECO:0000256" key="2">
    <source>
        <dbReference type="ARBA" id="ARBA00022737"/>
    </source>
</evidence>
<dbReference type="InterPro" id="IPR046960">
    <property type="entry name" value="PPR_At4g14850-like_plant"/>
</dbReference>
<dbReference type="InterPro" id="IPR011990">
    <property type="entry name" value="TPR-like_helical_dom_sf"/>
</dbReference>
<dbReference type="PANTHER" id="PTHR47926:SF512">
    <property type="entry name" value="REPEAT (PPR) SUPERFAMILY PROTEIN, PUTATIVE-RELATED"/>
    <property type="match status" value="1"/>
</dbReference>